<proteinExistence type="predicted"/>
<dbReference type="EMBL" id="AP022608">
    <property type="protein sequence ID" value="BBZ15809.1"/>
    <property type="molecule type" value="Genomic_DNA"/>
</dbReference>
<accession>A0A7I7WE48</accession>
<reference evidence="1 2" key="1">
    <citation type="journal article" date="2019" name="Emerg. Microbes Infect.">
        <title>Comprehensive subspecies identification of 175 nontuberculous mycobacteria species based on 7547 genomic profiles.</title>
        <authorList>
            <person name="Matsumoto Y."/>
            <person name="Kinjo T."/>
            <person name="Motooka D."/>
            <person name="Nabeya D."/>
            <person name="Jung N."/>
            <person name="Uechi K."/>
            <person name="Horii T."/>
            <person name="Iida T."/>
            <person name="Fujita J."/>
            <person name="Nakamura S."/>
        </authorList>
    </citation>
    <scope>NUCLEOTIDE SEQUENCE [LARGE SCALE GENOMIC DNA]</scope>
    <source>
        <strain evidence="1 2">JCM 12688</strain>
    </source>
</reference>
<protein>
    <submittedName>
        <fullName evidence="1">Uncharacterized protein</fullName>
    </submittedName>
</protein>
<gene>
    <name evidence="1" type="ORF">MGAD_01440</name>
</gene>
<dbReference type="KEGG" id="mgad:MGAD_01440"/>
<sequence length="72" mass="7512">MTFLVAHGERVAHHAEQLLSTVATRGSRQARVDAMTGYGQAAAETTLIASKRSSTVAATRLCEPNGSAIGMP</sequence>
<dbReference type="Proteomes" id="UP000466187">
    <property type="component" value="Chromosome"/>
</dbReference>
<dbReference type="AlphaFoldDB" id="A0A7I7WE48"/>
<organism evidence="1 2">
    <name type="scientific">Mycolicibacterium gadium</name>
    <name type="common">Mycobacterium gadium</name>
    <dbReference type="NCBI Taxonomy" id="1794"/>
    <lineage>
        <taxon>Bacteria</taxon>
        <taxon>Bacillati</taxon>
        <taxon>Actinomycetota</taxon>
        <taxon>Actinomycetes</taxon>
        <taxon>Mycobacteriales</taxon>
        <taxon>Mycobacteriaceae</taxon>
        <taxon>Mycolicibacterium</taxon>
    </lineage>
</organism>
<evidence type="ECO:0000313" key="1">
    <source>
        <dbReference type="EMBL" id="BBZ15809.1"/>
    </source>
</evidence>
<name>A0A7I7WE48_MYCGU</name>
<evidence type="ECO:0000313" key="2">
    <source>
        <dbReference type="Proteomes" id="UP000466187"/>
    </source>
</evidence>